<dbReference type="EMBL" id="JAPFQN010000003">
    <property type="protein sequence ID" value="MCX2743335.1"/>
    <property type="molecule type" value="Genomic_DNA"/>
</dbReference>
<gene>
    <name evidence="3" type="ORF">OO013_05630</name>
</gene>
<dbReference type="RefSeq" id="WP_266055711.1">
    <property type="nucleotide sequence ID" value="NZ_JAPFQN010000003.1"/>
</dbReference>
<organism evidence="3 4">
    <name type="scientific">Mangrovivirga halotolerans</name>
    <dbReference type="NCBI Taxonomy" id="2993936"/>
    <lineage>
        <taxon>Bacteria</taxon>
        <taxon>Pseudomonadati</taxon>
        <taxon>Bacteroidota</taxon>
        <taxon>Cytophagia</taxon>
        <taxon>Cytophagales</taxon>
        <taxon>Mangrovivirgaceae</taxon>
        <taxon>Mangrovivirga</taxon>
    </lineage>
</organism>
<protein>
    <recommendedName>
        <fullName evidence="2">DUF7670 domain-containing protein</fullName>
    </recommendedName>
</protein>
<accession>A0ABT3RQ92</accession>
<comment type="caution">
    <text evidence="3">The sequence shown here is derived from an EMBL/GenBank/DDBJ whole genome shotgun (WGS) entry which is preliminary data.</text>
</comment>
<dbReference type="Pfam" id="PF24709">
    <property type="entry name" value="DUF7670"/>
    <property type="match status" value="1"/>
</dbReference>
<feature type="domain" description="DUF7670" evidence="2">
    <location>
        <begin position="1"/>
        <end position="112"/>
    </location>
</feature>
<keyword evidence="1" id="KW-0472">Membrane</keyword>
<dbReference type="Proteomes" id="UP001209885">
    <property type="component" value="Unassembled WGS sequence"/>
</dbReference>
<evidence type="ECO:0000256" key="1">
    <source>
        <dbReference type="SAM" id="Phobius"/>
    </source>
</evidence>
<keyword evidence="1" id="KW-1133">Transmembrane helix</keyword>
<evidence type="ECO:0000313" key="4">
    <source>
        <dbReference type="Proteomes" id="UP001209885"/>
    </source>
</evidence>
<feature type="transmembrane region" description="Helical" evidence="1">
    <location>
        <begin position="66"/>
        <end position="85"/>
    </location>
</feature>
<keyword evidence="4" id="KW-1185">Reference proteome</keyword>
<name>A0ABT3RQ92_9BACT</name>
<feature type="transmembrane region" description="Helical" evidence="1">
    <location>
        <begin position="40"/>
        <end position="59"/>
    </location>
</feature>
<feature type="transmembrane region" description="Helical" evidence="1">
    <location>
        <begin position="7"/>
        <end position="28"/>
    </location>
</feature>
<proteinExistence type="predicted"/>
<evidence type="ECO:0000313" key="3">
    <source>
        <dbReference type="EMBL" id="MCX2743335.1"/>
    </source>
</evidence>
<keyword evidence="1" id="KW-0812">Transmembrane</keyword>
<feature type="transmembrane region" description="Helical" evidence="1">
    <location>
        <begin position="91"/>
        <end position="109"/>
    </location>
</feature>
<reference evidence="3 4" key="1">
    <citation type="submission" date="2022-11" db="EMBL/GenBank/DDBJ databases">
        <title>The characterization of three novel Bacteroidetes species and genomic analysis of their roles in tidal elemental geochemical cycles.</title>
        <authorList>
            <person name="Ma K."/>
        </authorList>
    </citation>
    <scope>NUCLEOTIDE SEQUENCE [LARGE SCALE GENOMIC DNA]</scope>
    <source>
        <strain evidence="3 4">M17</strain>
    </source>
</reference>
<dbReference type="InterPro" id="IPR056087">
    <property type="entry name" value="DUF7670"/>
</dbReference>
<sequence length="116" mass="13840">MKTFRNILRILTTIAAIIYIMIFIDEAFPPYDPDFRESNFGIVMVFILFTLFFIGYYFVWKNEKKAGIILITWWISLFFTAWFVWLYGNMTVVLGFPVFLIGILFLIYYSNKPSLK</sequence>
<evidence type="ECO:0000259" key="2">
    <source>
        <dbReference type="Pfam" id="PF24709"/>
    </source>
</evidence>